<dbReference type="SUPFAM" id="SSF52540">
    <property type="entry name" value="P-loop containing nucleoside triphosphate hydrolases"/>
    <property type="match status" value="1"/>
</dbReference>
<name>A0A8W8JVJ3_MAGGI</name>
<protein>
    <recommendedName>
        <fullName evidence="2">Sulfotransferase domain-containing protein</fullName>
    </recommendedName>
</protein>
<dbReference type="Pfam" id="PF00685">
    <property type="entry name" value="Sulfotransfer_1"/>
    <property type="match status" value="1"/>
</dbReference>
<dbReference type="GO" id="GO:0001517">
    <property type="term" value="F:N-acetylglucosamine 6-O-sulfotransferase activity"/>
    <property type="evidence" value="ECO:0007669"/>
    <property type="project" value="TreeGrafter"/>
</dbReference>
<evidence type="ECO:0000256" key="1">
    <source>
        <dbReference type="SAM" id="Phobius"/>
    </source>
</evidence>
<sequence length="432" mass="49490">MEILCTNTTSVNAVLRRNITSGVSPYPHAEINSLRRRKSPSLYNTMILRLGRLGYCSRYLLLPALLSILCVVYLGLLKDSVITPIIYSSVDNIARIEGQQDRAPAEKNRVKNILVVAYQRSGSTFTSEILQHGDEKSFFSMEPLWQTYRTCNIRSEGICCLNNKCRSPLHKYEEIEYALSVLQKIYTCDFNALSYKILKSFVAFPSTGQGYLRSAGCFQHKREKNVSHCVQHLTDLCRSSSVVIIKVLRIDMELARVLKTYLNNLSIIHLVRDPRAIMNSRAKGHFLSNDPLSSQSMALCSVMYKNIMNVQRYDSCFTLQFEHLAKEPELVVRRLYSYCGLNFTMETSRWLKLHTNTSQRDLFQLPVNIKDRKITFLKNSMHVSQDWRRRMSLKDIGIIQNSCHEVLGVLGSRVFAGELELRNVSISVFSAI</sequence>
<accession>A0A8W8JVJ3</accession>
<dbReference type="InterPro" id="IPR000863">
    <property type="entry name" value="Sulfotransferase_dom"/>
</dbReference>
<evidence type="ECO:0000313" key="3">
    <source>
        <dbReference type="EnsemblMetazoa" id="G21186.1:cds"/>
    </source>
</evidence>
<reference evidence="3" key="1">
    <citation type="submission" date="2022-08" db="UniProtKB">
        <authorList>
            <consortium name="EnsemblMetazoa"/>
        </authorList>
    </citation>
    <scope>IDENTIFICATION</scope>
    <source>
        <strain evidence="3">05x7-T-G4-1.051#20</strain>
    </source>
</reference>
<dbReference type="Proteomes" id="UP000005408">
    <property type="component" value="Unassembled WGS sequence"/>
</dbReference>
<dbReference type="AlphaFoldDB" id="A0A8W8JVJ3"/>
<feature type="transmembrane region" description="Helical" evidence="1">
    <location>
        <begin position="59"/>
        <end position="77"/>
    </location>
</feature>
<keyword evidence="4" id="KW-1185">Reference proteome</keyword>
<dbReference type="Gene3D" id="3.40.50.300">
    <property type="entry name" value="P-loop containing nucleotide triphosphate hydrolases"/>
    <property type="match status" value="1"/>
</dbReference>
<dbReference type="PANTHER" id="PTHR10704:SF44">
    <property type="entry name" value="LD35051P-RELATED"/>
    <property type="match status" value="1"/>
</dbReference>
<keyword evidence="1" id="KW-0812">Transmembrane</keyword>
<dbReference type="GO" id="GO:0006044">
    <property type="term" value="P:N-acetylglucosamine metabolic process"/>
    <property type="evidence" value="ECO:0007669"/>
    <property type="project" value="TreeGrafter"/>
</dbReference>
<dbReference type="InterPro" id="IPR051135">
    <property type="entry name" value="Gal/GlcNAc/GalNAc_ST"/>
</dbReference>
<evidence type="ECO:0000313" key="4">
    <source>
        <dbReference type="Proteomes" id="UP000005408"/>
    </source>
</evidence>
<feature type="domain" description="Sulfotransferase" evidence="2">
    <location>
        <begin position="112"/>
        <end position="408"/>
    </location>
</feature>
<proteinExistence type="predicted"/>
<organism evidence="3 4">
    <name type="scientific">Magallana gigas</name>
    <name type="common">Pacific oyster</name>
    <name type="synonym">Crassostrea gigas</name>
    <dbReference type="NCBI Taxonomy" id="29159"/>
    <lineage>
        <taxon>Eukaryota</taxon>
        <taxon>Metazoa</taxon>
        <taxon>Spiralia</taxon>
        <taxon>Lophotrochozoa</taxon>
        <taxon>Mollusca</taxon>
        <taxon>Bivalvia</taxon>
        <taxon>Autobranchia</taxon>
        <taxon>Pteriomorphia</taxon>
        <taxon>Ostreida</taxon>
        <taxon>Ostreoidea</taxon>
        <taxon>Ostreidae</taxon>
        <taxon>Magallana</taxon>
    </lineage>
</organism>
<dbReference type="EnsemblMetazoa" id="G21186.1">
    <property type="protein sequence ID" value="G21186.1:cds"/>
    <property type="gene ID" value="G21186"/>
</dbReference>
<dbReference type="InterPro" id="IPR027417">
    <property type="entry name" value="P-loop_NTPase"/>
</dbReference>
<keyword evidence="1" id="KW-1133">Transmembrane helix</keyword>
<keyword evidence="1" id="KW-0472">Membrane</keyword>
<dbReference type="PANTHER" id="PTHR10704">
    <property type="entry name" value="CARBOHYDRATE SULFOTRANSFERASE"/>
    <property type="match status" value="1"/>
</dbReference>
<dbReference type="GO" id="GO:0006790">
    <property type="term" value="P:sulfur compound metabolic process"/>
    <property type="evidence" value="ECO:0007669"/>
    <property type="project" value="TreeGrafter"/>
</dbReference>
<evidence type="ECO:0000259" key="2">
    <source>
        <dbReference type="Pfam" id="PF00685"/>
    </source>
</evidence>